<evidence type="ECO:0000313" key="1">
    <source>
        <dbReference type="EMBL" id="KUL99359.1"/>
    </source>
</evidence>
<name>A0A0X3Y2X3_FUSNC</name>
<gene>
    <name evidence="1" type="ORF">RO03_07530</name>
</gene>
<proteinExistence type="predicted"/>
<sequence length="178" mass="21660">MILYVGYNLKNIDNKSFLQSIDSYKVSTQKIINFSYVLKLEIFNDIVIVFEKGFSSEKEKGCLKQYKEMESEVLISMVNCPFYYFLSKDYKKELFCRGHYTNLNFVITYDELLEMQDKIKYFRKYFSKFRYYKDTENKNPETIRESIRNNKLFLFSIFSQLFKLTRKIMIEINKNKIF</sequence>
<evidence type="ECO:0000313" key="2">
    <source>
        <dbReference type="Proteomes" id="UP000054800"/>
    </source>
</evidence>
<protein>
    <submittedName>
        <fullName evidence="1">Uncharacterized protein</fullName>
    </submittedName>
</protein>
<organism evidence="1 2">
    <name type="scientific">Fusobacterium nucleatum subsp. nucleatum</name>
    <dbReference type="NCBI Taxonomy" id="76856"/>
    <lineage>
        <taxon>Bacteria</taxon>
        <taxon>Fusobacteriati</taxon>
        <taxon>Fusobacteriota</taxon>
        <taxon>Fusobacteriia</taxon>
        <taxon>Fusobacteriales</taxon>
        <taxon>Fusobacteriaceae</taxon>
        <taxon>Fusobacterium</taxon>
    </lineage>
</organism>
<accession>A0A0X3Y2X3</accession>
<reference evidence="1 2" key="1">
    <citation type="submission" date="2015-10" db="EMBL/GenBank/DDBJ databases">
        <authorList>
            <person name="Gilbert D.G."/>
        </authorList>
    </citation>
    <scope>NUCLEOTIDE SEQUENCE [LARGE SCALE GENOMIC DNA]</scope>
    <source>
        <strain evidence="1 2">ChDC F311</strain>
    </source>
</reference>
<comment type="caution">
    <text evidence="1">The sequence shown here is derived from an EMBL/GenBank/DDBJ whole genome shotgun (WGS) entry which is preliminary data.</text>
</comment>
<dbReference type="EMBL" id="LMVH01000001">
    <property type="protein sequence ID" value="KUL99359.1"/>
    <property type="molecule type" value="Genomic_DNA"/>
</dbReference>
<dbReference type="RefSeq" id="WP_059222893.1">
    <property type="nucleotide sequence ID" value="NZ_LMVH01000001.1"/>
</dbReference>
<dbReference type="AlphaFoldDB" id="A0A0X3Y2X3"/>
<dbReference type="Proteomes" id="UP000054800">
    <property type="component" value="Unassembled WGS sequence"/>
</dbReference>